<dbReference type="PROSITE" id="PS50995">
    <property type="entry name" value="HTH_MARR_2"/>
    <property type="match status" value="1"/>
</dbReference>
<dbReference type="PANTHER" id="PTHR33164:SF43">
    <property type="entry name" value="HTH-TYPE TRANSCRIPTIONAL REPRESSOR YETL"/>
    <property type="match status" value="1"/>
</dbReference>
<sequence length="152" mass="17217">MTNRHDSTDDPSTPRISYLVFRLERRIRAHLDEALARHGITTTEYMALSELRIRDGLSSAQLARIAFVTPQAMSLVIRDLEDRELVRRTPDPSQRRVLRTSLTRKGQNTLRRCDQALDGIEGGMLGDVDIPTRKTLAETLTECARSLRTNAS</sequence>
<dbReference type="RefSeq" id="WP_344088510.1">
    <property type="nucleotide sequence ID" value="NZ_BAAALS010000052.1"/>
</dbReference>
<gene>
    <name evidence="2" type="ORF">GCM10009681_55510</name>
</gene>
<dbReference type="SMART" id="SM00347">
    <property type="entry name" value="HTH_MARR"/>
    <property type="match status" value="1"/>
</dbReference>
<evidence type="ECO:0000259" key="1">
    <source>
        <dbReference type="PROSITE" id="PS50995"/>
    </source>
</evidence>
<dbReference type="InterPro" id="IPR036390">
    <property type="entry name" value="WH_DNA-bd_sf"/>
</dbReference>
<name>A0ABP4XFC9_9ACTN</name>
<dbReference type="InterPro" id="IPR000835">
    <property type="entry name" value="HTH_MarR-typ"/>
</dbReference>
<organism evidence="2 3">
    <name type="scientific">Luedemannella helvata</name>
    <dbReference type="NCBI Taxonomy" id="349315"/>
    <lineage>
        <taxon>Bacteria</taxon>
        <taxon>Bacillati</taxon>
        <taxon>Actinomycetota</taxon>
        <taxon>Actinomycetes</taxon>
        <taxon>Micromonosporales</taxon>
        <taxon>Micromonosporaceae</taxon>
        <taxon>Luedemannella</taxon>
    </lineage>
</organism>
<dbReference type="Proteomes" id="UP001500655">
    <property type="component" value="Unassembled WGS sequence"/>
</dbReference>
<dbReference type="InterPro" id="IPR036388">
    <property type="entry name" value="WH-like_DNA-bd_sf"/>
</dbReference>
<keyword evidence="3" id="KW-1185">Reference proteome</keyword>
<feature type="domain" description="HTH marR-type" evidence="1">
    <location>
        <begin position="13"/>
        <end position="145"/>
    </location>
</feature>
<protein>
    <submittedName>
        <fullName evidence="2">MarR family transcriptional regulator</fullName>
    </submittedName>
</protein>
<dbReference type="InterPro" id="IPR039422">
    <property type="entry name" value="MarR/SlyA-like"/>
</dbReference>
<accession>A0ABP4XFC9</accession>
<proteinExistence type="predicted"/>
<reference evidence="3" key="1">
    <citation type="journal article" date="2019" name="Int. J. Syst. Evol. Microbiol.">
        <title>The Global Catalogue of Microorganisms (GCM) 10K type strain sequencing project: providing services to taxonomists for standard genome sequencing and annotation.</title>
        <authorList>
            <consortium name="The Broad Institute Genomics Platform"/>
            <consortium name="The Broad Institute Genome Sequencing Center for Infectious Disease"/>
            <person name="Wu L."/>
            <person name="Ma J."/>
        </authorList>
    </citation>
    <scope>NUCLEOTIDE SEQUENCE [LARGE SCALE GENOMIC DNA]</scope>
    <source>
        <strain evidence="3">JCM 13249</strain>
    </source>
</reference>
<dbReference type="EMBL" id="BAAALS010000052">
    <property type="protein sequence ID" value="GAA1777100.1"/>
    <property type="molecule type" value="Genomic_DNA"/>
</dbReference>
<dbReference type="Pfam" id="PF12802">
    <property type="entry name" value="MarR_2"/>
    <property type="match status" value="1"/>
</dbReference>
<evidence type="ECO:0000313" key="3">
    <source>
        <dbReference type="Proteomes" id="UP001500655"/>
    </source>
</evidence>
<dbReference type="SUPFAM" id="SSF46785">
    <property type="entry name" value="Winged helix' DNA-binding domain"/>
    <property type="match status" value="1"/>
</dbReference>
<dbReference type="Gene3D" id="1.10.10.10">
    <property type="entry name" value="Winged helix-like DNA-binding domain superfamily/Winged helix DNA-binding domain"/>
    <property type="match status" value="1"/>
</dbReference>
<dbReference type="PANTHER" id="PTHR33164">
    <property type="entry name" value="TRANSCRIPTIONAL REGULATOR, MARR FAMILY"/>
    <property type="match status" value="1"/>
</dbReference>
<comment type="caution">
    <text evidence="2">The sequence shown here is derived from an EMBL/GenBank/DDBJ whole genome shotgun (WGS) entry which is preliminary data.</text>
</comment>
<evidence type="ECO:0000313" key="2">
    <source>
        <dbReference type="EMBL" id="GAA1777100.1"/>
    </source>
</evidence>